<proteinExistence type="predicted"/>
<dbReference type="HOGENOM" id="CLU_022326_0_0_1"/>
<dbReference type="OrthoDB" id="3265311at2759"/>
<protein>
    <submittedName>
        <fullName evidence="2">Uncharacterized protein</fullName>
    </submittedName>
</protein>
<dbReference type="AlphaFoldDB" id="F8PJC7"/>
<gene>
    <name evidence="2" type="ORF">SERLA73DRAFT_165355</name>
</gene>
<dbReference type="STRING" id="936435.F8PJC7"/>
<reference evidence="3" key="1">
    <citation type="journal article" date="2011" name="Science">
        <title>The plant cell wall-decomposing machinery underlies the functional diversity of forest fungi.</title>
        <authorList>
            <person name="Eastwood D.C."/>
            <person name="Floudas D."/>
            <person name="Binder M."/>
            <person name="Majcherczyk A."/>
            <person name="Schneider P."/>
            <person name="Aerts A."/>
            <person name="Asiegbu F.O."/>
            <person name="Baker S.E."/>
            <person name="Barry K."/>
            <person name="Bendiksby M."/>
            <person name="Blumentritt M."/>
            <person name="Coutinho P.M."/>
            <person name="Cullen D."/>
            <person name="de Vries R.P."/>
            <person name="Gathman A."/>
            <person name="Goodell B."/>
            <person name="Henrissat B."/>
            <person name="Ihrmark K."/>
            <person name="Kauserud H."/>
            <person name="Kohler A."/>
            <person name="LaButti K."/>
            <person name="Lapidus A."/>
            <person name="Lavin J.L."/>
            <person name="Lee Y.-H."/>
            <person name="Lindquist E."/>
            <person name="Lilly W."/>
            <person name="Lucas S."/>
            <person name="Morin E."/>
            <person name="Murat C."/>
            <person name="Oguiza J.A."/>
            <person name="Park J."/>
            <person name="Pisabarro A.G."/>
            <person name="Riley R."/>
            <person name="Rosling A."/>
            <person name="Salamov A."/>
            <person name="Schmidt O."/>
            <person name="Schmutz J."/>
            <person name="Skrede I."/>
            <person name="Stenlid J."/>
            <person name="Wiebenga A."/>
            <person name="Xie X."/>
            <person name="Kuees U."/>
            <person name="Hibbett D.S."/>
            <person name="Hoffmeister D."/>
            <person name="Hoegberg N."/>
            <person name="Martin F."/>
            <person name="Grigoriev I.V."/>
            <person name="Watkinson S.C."/>
        </authorList>
    </citation>
    <scope>NUCLEOTIDE SEQUENCE [LARGE SCALE GENOMIC DNA]</scope>
    <source>
        <strain evidence="3">strain S7.3</strain>
    </source>
</reference>
<organism evidence="3">
    <name type="scientific">Serpula lacrymans var. lacrymans (strain S7.3)</name>
    <name type="common">Dry rot fungus</name>
    <dbReference type="NCBI Taxonomy" id="936435"/>
    <lineage>
        <taxon>Eukaryota</taxon>
        <taxon>Fungi</taxon>
        <taxon>Dikarya</taxon>
        <taxon>Basidiomycota</taxon>
        <taxon>Agaricomycotina</taxon>
        <taxon>Agaricomycetes</taxon>
        <taxon>Agaricomycetidae</taxon>
        <taxon>Boletales</taxon>
        <taxon>Coniophorineae</taxon>
        <taxon>Serpulaceae</taxon>
        <taxon>Serpula</taxon>
    </lineage>
</organism>
<dbReference type="InParanoid" id="F8PJC7"/>
<dbReference type="EMBL" id="GL945475">
    <property type="protein sequence ID" value="EGO03752.1"/>
    <property type="molecule type" value="Genomic_DNA"/>
</dbReference>
<name>F8PJC7_SERL3</name>
<feature type="compositionally biased region" description="Polar residues" evidence="1">
    <location>
        <begin position="464"/>
        <end position="480"/>
    </location>
</feature>
<evidence type="ECO:0000256" key="1">
    <source>
        <dbReference type="SAM" id="MobiDB-lite"/>
    </source>
</evidence>
<sequence length="572" mass="62834">MTFSKAANSKLTKKWQAQFGRRARFAVVPLPMASSSRLPSRSRNHNPLVSEVFRPKLPLDPFSKLNTIREPWTLKIETVLACISEIRREVILVLGAPSLRDLGSIVNSQQLASSLLILATHQPPVIPASVRPAVCVLHLTTPLAVESTGAVRLVNLLECAERIGRIWRKQGGSGVRELSESENGLDPVATVPCNLFRATFPQSSPPSPLSSPEILRSSNSSYRSSIVSSPKILSHKHSSSFPVVDPMQRPFDVILNFLPQNLSDKSLLKQSILITTISRPYLVAAKPVSPNFSTKSLNAQSRRRSLLRRSSTYTSPPTPAYGSRDSLSTSLTSAFSTPSSLKAHLVHLLPLTEQASFAQEKLINSMESFQLSFSQPTSMDGSQCDALERASSFIMPVGALRDMVHYSPSSSSWSSCSGDDVAEWSIADLVLSGSLDQPMNTLEMDQPQRAWISSAMDFAFTSSDSRPLSATSLTQPSPTFSGRERKRDSGVNWNPAQVYDDRSILRVATPLPTSPEKVHRHSVVRISNGLPTPPNSDESESDRLFGRGERENGQSEEDEMEILEGTFYYLLS</sequence>
<dbReference type="OMA" id="PDIPHIV"/>
<feature type="region of interest" description="Disordered" evidence="1">
    <location>
        <begin position="511"/>
        <end position="559"/>
    </location>
</feature>
<keyword evidence="3" id="KW-1185">Reference proteome</keyword>
<feature type="compositionally biased region" description="Basic and acidic residues" evidence="1">
    <location>
        <begin position="541"/>
        <end position="553"/>
    </location>
</feature>
<evidence type="ECO:0000313" key="2">
    <source>
        <dbReference type="EMBL" id="EGO03752.1"/>
    </source>
</evidence>
<feature type="region of interest" description="Disordered" evidence="1">
    <location>
        <begin position="464"/>
        <end position="493"/>
    </location>
</feature>
<dbReference type="Proteomes" id="UP000008063">
    <property type="component" value="Unassembled WGS sequence"/>
</dbReference>
<dbReference type="eggNOG" id="ENOG502SN1K">
    <property type="taxonomic scope" value="Eukaryota"/>
</dbReference>
<accession>F8PJC7</accession>
<feature type="region of interest" description="Disordered" evidence="1">
    <location>
        <begin position="293"/>
        <end position="326"/>
    </location>
</feature>
<evidence type="ECO:0000313" key="3">
    <source>
        <dbReference type="Proteomes" id="UP000008063"/>
    </source>
</evidence>